<dbReference type="Pfam" id="PF02321">
    <property type="entry name" value="OEP"/>
    <property type="match status" value="2"/>
</dbReference>
<dbReference type="AlphaFoldDB" id="A0A1M5JJG6"/>
<evidence type="ECO:0000256" key="3">
    <source>
        <dbReference type="ARBA" id="ARBA00022448"/>
    </source>
</evidence>
<evidence type="ECO:0000256" key="5">
    <source>
        <dbReference type="ARBA" id="ARBA00022692"/>
    </source>
</evidence>
<evidence type="ECO:0000256" key="7">
    <source>
        <dbReference type="ARBA" id="ARBA00023237"/>
    </source>
</evidence>
<dbReference type="GO" id="GO:1990281">
    <property type="term" value="C:efflux pump complex"/>
    <property type="evidence" value="ECO:0007669"/>
    <property type="project" value="TreeGrafter"/>
</dbReference>
<proteinExistence type="inferred from homology"/>
<dbReference type="OrthoDB" id="367883at2"/>
<keyword evidence="8" id="KW-0732">Signal</keyword>
<reference evidence="9 10" key="1">
    <citation type="submission" date="2016-11" db="EMBL/GenBank/DDBJ databases">
        <authorList>
            <person name="Jaros S."/>
            <person name="Januszkiewicz K."/>
            <person name="Wedrychowicz H."/>
        </authorList>
    </citation>
    <scope>NUCLEOTIDE SEQUENCE [LARGE SCALE GENOMIC DNA]</scope>
    <source>
        <strain evidence="9 10">DSM 24574</strain>
    </source>
</reference>
<evidence type="ECO:0000313" key="9">
    <source>
        <dbReference type="EMBL" id="SHG40409.1"/>
    </source>
</evidence>
<dbReference type="Proteomes" id="UP000184212">
    <property type="component" value="Unassembled WGS sequence"/>
</dbReference>
<dbReference type="EMBL" id="FQWQ01000001">
    <property type="protein sequence ID" value="SHG40409.1"/>
    <property type="molecule type" value="Genomic_DNA"/>
</dbReference>
<evidence type="ECO:0000256" key="6">
    <source>
        <dbReference type="ARBA" id="ARBA00023136"/>
    </source>
</evidence>
<dbReference type="Gene3D" id="1.20.1600.10">
    <property type="entry name" value="Outer membrane efflux proteins (OEP)"/>
    <property type="match status" value="1"/>
</dbReference>
<sequence length="446" mass="49120">MFMKSKYLKYLTLFALALAASPAVAQEQPLSLHDAVSTAMAENPELKASKLDIDKAQQQFIVARSLFLPTVNATLAVNHYFQLPAFFGFNGTEPDGKISYGRFGGDDQGTAAVTAIQPLYNPLAFPSVQRSRLQERESSIVLSGKQTDVVSQVKETYLQLLVLNERFRLQQESINRNQRALKDSRSLLLQGKALRVDTLRAYTSVKNLEPELLRISYAIETGKLQLKALMGMDSTKQILLTDSLVVPSPGSLPSEKEVYEAAVGGNASYRVLALQTQVQEQQMKIASASRKPSVAAVGQYQVQTQTNSLDYGTAHYPTSSFVGLQVSVPLFSGFGNSARVKQASLAQSQATLRLNDAHEQLRANVHKAVADCNASIERIQTAVVVNETAKLSYDMIQFRYSRGVSSRLELTDAELALTQSQSNYLEAVYDYLSARIALFRIMGQVE</sequence>
<dbReference type="InterPro" id="IPR051906">
    <property type="entry name" value="TolC-like"/>
</dbReference>
<dbReference type="InterPro" id="IPR003423">
    <property type="entry name" value="OMP_efflux"/>
</dbReference>
<dbReference type="SUPFAM" id="SSF56954">
    <property type="entry name" value="Outer membrane efflux proteins (OEP)"/>
    <property type="match status" value="1"/>
</dbReference>
<dbReference type="PANTHER" id="PTHR30026">
    <property type="entry name" value="OUTER MEMBRANE PROTEIN TOLC"/>
    <property type="match status" value="1"/>
</dbReference>
<accession>A0A1M5JJG6</accession>
<dbReference type="GO" id="GO:0015562">
    <property type="term" value="F:efflux transmembrane transporter activity"/>
    <property type="evidence" value="ECO:0007669"/>
    <property type="project" value="InterPro"/>
</dbReference>
<name>A0A1M5JJG6_9BACT</name>
<evidence type="ECO:0000256" key="1">
    <source>
        <dbReference type="ARBA" id="ARBA00004442"/>
    </source>
</evidence>
<keyword evidence="10" id="KW-1185">Reference proteome</keyword>
<keyword evidence="7" id="KW-0998">Cell outer membrane</keyword>
<organism evidence="9 10">
    <name type="scientific">Chryseolinea serpens</name>
    <dbReference type="NCBI Taxonomy" id="947013"/>
    <lineage>
        <taxon>Bacteria</taxon>
        <taxon>Pseudomonadati</taxon>
        <taxon>Bacteroidota</taxon>
        <taxon>Cytophagia</taxon>
        <taxon>Cytophagales</taxon>
        <taxon>Fulvivirgaceae</taxon>
        <taxon>Chryseolinea</taxon>
    </lineage>
</organism>
<keyword evidence="5" id="KW-0812">Transmembrane</keyword>
<evidence type="ECO:0000256" key="2">
    <source>
        <dbReference type="ARBA" id="ARBA00007613"/>
    </source>
</evidence>
<dbReference type="GO" id="GO:0009279">
    <property type="term" value="C:cell outer membrane"/>
    <property type="evidence" value="ECO:0007669"/>
    <property type="project" value="UniProtKB-SubCell"/>
</dbReference>
<gene>
    <name evidence="9" type="ORF">SAMN04488109_0085</name>
</gene>
<keyword evidence="4" id="KW-1134">Transmembrane beta strand</keyword>
<keyword evidence="6" id="KW-0472">Membrane</keyword>
<evidence type="ECO:0000256" key="4">
    <source>
        <dbReference type="ARBA" id="ARBA00022452"/>
    </source>
</evidence>
<protein>
    <submittedName>
        <fullName evidence="9">Outer membrane protein TolC</fullName>
    </submittedName>
</protein>
<comment type="similarity">
    <text evidence="2">Belongs to the outer membrane factor (OMF) (TC 1.B.17) family.</text>
</comment>
<comment type="subcellular location">
    <subcellularLocation>
        <location evidence="1">Cell outer membrane</location>
    </subcellularLocation>
</comment>
<evidence type="ECO:0000313" key="10">
    <source>
        <dbReference type="Proteomes" id="UP000184212"/>
    </source>
</evidence>
<dbReference type="STRING" id="947013.SAMN04488109_0085"/>
<feature type="chain" id="PRO_5012386698" evidence="8">
    <location>
        <begin position="26"/>
        <end position="446"/>
    </location>
</feature>
<feature type="signal peptide" evidence="8">
    <location>
        <begin position="1"/>
        <end position="25"/>
    </location>
</feature>
<evidence type="ECO:0000256" key="8">
    <source>
        <dbReference type="SAM" id="SignalP"/>
    </source>
</evidence>
<dbReference type="GO" id="GO:0015288">
    <property type="term" value="F:porin activity"/>
    <property type="evidence" value="ECO:0007669"/>
    <property type="project" value="TreeGrafter"/>
</dbReference>
<keyword evidence="3" id="KW-0813">Transport</keyword>
<dbReference type="PANTHER" id="PTHR30026:SF20">
    <property type="entry name" value="OUTER MEMBRANE PROTEIN TOLC"/>
    <property type="match status" value="1"/>
</dbReference>